<reference evidence="5 6" key="1">
    <citation type="submission" date="2019-02" db="EMBL/GenBank/DDBJ databases">
        <title>Deep-cultivation of Planctomycetes and their phenomic and genomic characterization uncovers novel biology.</title>
        <authorList>
            <person name="Wiegand S."/>
            <person name="Jogler M."/>
            <person name="Boedeker C."/>
            <person name="Pinto D."/>
            <person name="Vollmers J."/>
            <person name="Rivas-Marin E."/>
            <person name="Kohn T."/>
            <person name="Peeters S.H."/>
            <person name="Heuer A."/>
            <person name="Rast P."/>
            <person name="Oberbeckmann S."/>
            <person name="Bunk B."/>
            <person name="Jeske O."/>
            <person name="Meyerdierks A."/>
            <person name="Storesund J.E."/>
            <person name="Kallscheuer N."/>
            <person name="Luecker S."/>
            <person name="Lage O.M."/>
            <person name="Pohl T."/>
            <person name="Merkel B.J."/>
            <person name="Hornburger P."/>
            <person name="Mueller R.-W."/>
            <person name="Bruemmer F."/>
            <person name="Labrenz M."/>
            <person name="Spormann A.M."/>
            <person name="Op den Camp H."/>
            <person name="Overmann J."/>
            <person name="Amann R."/>
            <person name="Jetten M.S.M."/>
            <person name="Mascher T."/>
            <person name="Medema M.H."/>
            <person name="Devos D.P."/>
            <person name="Kaster A.-K."/>
            <person name="Ovreas L."/>
            <person name="Rohde M."/>
            <person name="Galperin M.Y."/>
            <person name="Jogler C."/>
        </authorList>
    </citation>
    <scope>NUCLEOTIDE SEQUENCE [LARGE SCALE GENOMIC DNA]</scope>
    <source>
        <strain evidence="5 6">ElP</strain>
    </source>
</reference>
<keyword evidence="3" id="KW-0472">Membrane</keyword>
<keyword evidence="3" id="KW-1133">Transmembrane helix</keyword>
<dbReference type="Gene3D" id="3.30.2010.10">
    <property type="entry name" value="Metalloproteases ('zincins'), catalytic domain"/>
    <property type="match status" value="1"/>
</dbReference>
<evidence type="ECO:0000256" key="2">
    <source>
        <dbReference type="SAM" id="MobiDB-lite"/>
    </source>
</evidence>
<dbReference type="OrthoDB" id="219918at2"/>
<dbReference type="Pfam" id="PF05569">
    <property type="entry name" value="Peptidase_M56"/>
    <property type="match status" value="1"/>
</dbReference>
<dbReference type="PANTHER" id="PTHR34978">
    <property type="entry name" value="POSSIBLE SENSOR-TRANSDUCER PROTEIN BLAR"/>
    <property type="match status" value="1"/>
</dbReference>
<proteinExistence type="predicted"/>
<feature type="domain" description="Peptidase M56" evidence="4">
    <location>
        <begin position="148"/>
        <end position="318"/>
    </location>
</feature>
<evidence type="ECO:0000259" key="4">
    <source>
        <dbReference type="Pfam" id="PF05569"/>
    </source>
</evidence>
<feature type="region of interest" description="Disordered" evidence="2">
    <location>
        <begin position="490"/>
        <end position="524"/>
    </location>
</feature>
<keyword evidence="6" id="KW-1185">Reference proteome</keyword>
<dbReference type="AlphaFoldDB" id="A0A518H0S3"/>
<feature type="compositionally biased region" description="Pro residues" evidence="2">
    <location>
        <begin position="86"/>
        <end position="96"/>
    </location>
</feature>
<dbReference type="CDD" id="cd07341">
    <property type="entry name" value="M56_BlaR1_MecR1_like"/>
    <property type="match status" value="1"/>
</dbReference>
<gene>
    <name evidence="5" type="primary">blaR1_2</name>
    <name evidence="5" type="ORF">ElP_22940</name>
</gene>
<organism evidence="5 6">
    <name type="scientific">Tautonia plasticadhaerens</name>
    <dbReference type="NCBI Taxonomy" id="2527974"/>
    <lineage>
        <taxon>Bacteria</taxon>
        <taxon>Pseudomonadati</taxon>
        <taxon>Planctomycetota</taxon>
        <taxon>Planctomycetia</taxon>
        <taxon>Isosphaerales</taxon>
        <taxon>Isosphaeraceae</taxon>
        <taxon>Tautonia</taxon>
    </lineage>
</organism>
<feature type="coiled-coil region" evidence="1">
    <location>
        <begin position="409"/>
        <end position="436"/>
    </location>
</feature>
<feature type="transmembrane region" description="Helical" evidence="3">
    <location>
        <begin position="6"/>
        <end position="23"/>
    </location>
</feature>
<dbReference type="Proteomes" id="UP000317835">
    <property type="component" value="Chromosome"/>
</dbReference>
<feature type="region of interest" description="Disordered" evidence="2">
    <location>
        <begin position="595"/>
        <end position="621"/>
    </location>
</feature>
<evidence type="ECO:0000313" key="5">
    <source>
        <dbReference type="EMBL" id="QDV34408.1"/>
    </source>
</evidence>
<evidence type="ECO:0000256" key="1">
    <source>
        <dbReference type="SAM" id="Coils"/>
    </source>
</evidence>
<keyword evidence="3" id="KW-0812">Transmembrane</keyword>
<dbReference type="PANTHER" id="PTHR34978:SF3">
    <property type="entry name" value="SLR0241 PROTEIN"/>
    <property type="match status" value="1"/>
</dbReference>
<name>A0A518H0S3_9BACT</name>
<keyword evidence="1" id="KW-0175">Coiled coil</keyword>
<dbReference type="KEGG" id="tpla:ElP_22940"/>
<dbReference type="EMBL" id="CP036426">
    <property type="protein sequence ID" value="QDV34408.1"/>
    <property type="molecule type" value="Genomic_DNA"/>
</dbReference>
<dbReference type="InterPro" id="IPR008756">
    <property type="entry name" value="Peptidase_M56"/>
</dbReference>
<feature type="region of interest" description="Disordered" evidence="2">
    <location>
        <begin position="556"/>
        <end position="580"/>
    </location>
</feature>
<dbReference type="RefSeq" id="WP_145269268.1">
    <property type="nucleotide sequence ID" value="NZ_CP036426.1"/>
</dbReference>
<evidence type="ECO:0000313" key="6">
    <source>
        <dbReference type="Proteomes" id="UP000317835"/>
    </source>
</evidence>
<protein>
    <submittedName>
        <fullName evidence="5">Regulatory protein BlaR1</fullName>
    </submittedName>
</protein>
<evidence type="ECO:0000256" key="3">
    <source>
        <dbReference type="SAM" id="Phobius"/>
    </source>
</evidence>
<feature type="region of interest" description="Disordered" evidence="2">
    <location>
        <begin position="81"/>
        <end position="144"/>
    </location>
</feature>
<accession>A0A518H0S3</accession>
<dbReference type="InterPro" id="IPR052173">
    <property type="entry name" value="Beta-lactam_resp_regulator"/>
</dbReference>
<feature type="transmembrane region" description="Helical" evidence="3">
    <location>
        <begin position="153"/>
        <end position="172"/>
    </location>
</feature>
<sequence>MVWWFAETTMVVAGLAAVAILAGRSDRLSPAARHVFWLVALLKLVIPPPVNWPWSLAPPARGGLNIESRLSFAPSEFDVLEASAPGSPPGPGPGAGPEPIATRSGRTPVVTVGGARAPGVASVDADARSPRTSTSDGSRPGLSDRGGIRRSVVAAWLAASAVVAAVQMARILRFRRHLRRAIPAPEWLEVEAARLAERIGVRVPELCVVPRLGPPMIWCLGRPRLLLPADLVESLDAGRWRGILAHELAHLRRGDHWVARLGLAAGWLWWWSPLYWLVRRRLDAEAELACDAWVVWALPGDRVSYAEVLFQIGESLSRRPSGPPAPSLGIGGAGRFFERRLTMILRERVACRPSRVTLLGAGLLAVLSLPSWTSAGPASTLDEPRAAPVLLATLDPHEAAVQDDGETSRAAQADKAKELEALAKQMEALGKEMESKFGPEFEKKMEALGREMESKFGPDSEFAKQMESKFGPDSEFAKQMEKLGETLEARRATESLKGVDAAPREGSTGPTANPEAAAAQALELARERVRSAERMHELGYIDDAQLEADRKVLQQAEARMRQVDQEQAGPQPDRDERDRRIRQLESTIRELLDELRSLRDDEEGSSQANPRDPSGVGLIRS</sequence>